<name>A0A812A0C4_NYCPR</name>
<protein>
    <submittedName>
        <fullName evidence="2">(raccoon dog) hypothetical protein</fullName>
    </submittedName>
</protein>
<accession>A0A812A0C4</accession>
<gene>
    <name evidence="2" type="ORF">NYPRO_LOCUS27159</name>
</gene>
<evidence type="ECO:0000313" key="3">
    <source>
        <dbReference type="Proteomes" id="UP000645828"/>
    </source>
</evidence>
<feature type="compositionally biased region" description="Low complexity" evidence="1">
    <location>
        <begin position="69"/>
        <end position="78"/>
    </location>
</feature>
<organism evidence="2 3">
    <name type="scientific">Nyctereutes procyonoides</name>
    <name type="common">Raccoon dog</name>
    <name type="synonym">Canis procyonoides</name>
    <dbReference type="NCBI Taxonomy" id="34880"/>
    <lineage>
        <taxon>Eukaryota</taxon>
        <taxon>Metazoa</taxon>
        <taxon>Chordata</taxon>
        <taxon>Craniata</taxon>
        <taxon>Vertebrata</taxon>
        <taxon>Euteleostomi</taxon>
        <taxon>Mammalia</taxon>
        <taxon>Eutheria</taxon>
        <taxon>Laurasiatheria</taxon>
        <taxon>Carnivora</taxon>
        <taxon>Caniformia</taxon>
        <taxon>Canidae</taxon>
        <taxon>Nyctereutes</taxon>
    </lineage>
</organism>
<dbReference type="Proteomes" id="UP000645828">
    <property type="component" value="Unassembled WGS sequence"/>
</dbReference>
<proteinExistence type="predicted"/>
<feature type="compositionally biased region" description="Basic residues" evidence="1">
    <location>
        <begin position="104"/>
        <end position="117"/>
    </location>
</feature>
<dbReference type="EMBL" id="CAJHUB010000789">
    <property type="protein sequence ID" value="CAD7694367.1"/>
    <property type="molecule type" value="Genomic_DNA"/>
</dbReference>
<feature type="compositionally biased region" description="Low complexity" evidence="1">
    <location>
        <begin position="53"/>
        <end position="62"/>
    </location>
</feature>
<keyword evidence="3" id="KW-1185">Reference proteome</keyword>
<evidence type="ECO:0000256" key="1">
    <source>
        <dbReference type="SAM" id="MobiDB-lite"/>
    </source>
</evidence>
<reference evidence="2" key="1">
    <citation type="submission" date="2020-12" db="EMBL/GenBank/DDBJ databases">
        <authorList>
            <consortium name="Molecular Ecology Group"/>
        </authorList>
    </citation>
    <scope>NUCLEOTIDE SEQUENCE</scope>
    <source>
        <strain evidence="2">TBG_1078</strain>
    </source>
</reference>
<feature type="compositionally biased region" description="Pro residues" evidence="1">
    <location>
        <begin position="36"/>
        <end position="52"/>
    </location>
</feature>
<feature type="region of interest" description="Disordered" evidence="1">
    <location>
        <begin position="1"/>
        <end position="140"/>
    </location>
</feature>
<comment type="caution">
    <text evidence="2">The sequence shown here is derived from an EMBL/GenBank/DDBJ whole genome shotgun (WGS) entry which is preliminary data.</text>
</comment>
<sequence length="140" mass="14729">MNGNQPDSGPGLQGGCKGEQRPPPPRGMRHDAPGERPAPPPPPPPPHPPHPPRLALRRGLPASERRVLPEAARTAAARPPLPPGLLRAPAPPRPAPPGGSPRRPAPRPRPRRLRLRAPRPAPRAGEPRAPPGEYAGSDAV</sequence>
<evidence type="ECO:0000313" key="2">
    <source>
        <dbReference type="EMBL" id="CAD7694367.1"/>
    </source>
</evidence>
<dbReference type="AlphaFoldDB" id="A0A812A0C4"/>
<feature type="compositionally biased region" description="Pro residues" evidence="1">
    <location>
        <begin position="79"/>
        <end position="99"/>
    </location>
</feature>